<dbReference type="Proteomes" id="UP000616769">
    <property type="component" value="Unassembled WGS sequence"/>
</dbReference>
<name>A0A131ZYS1_SARSC</name>
<dbReference type="InterPro" id="IPR017855">
    <property type="entry name" value="SMAD-like_dom_sf"/>
</dbReference>
<dbReference type="SUPFAM" id="SSF49879">
    <property type="entry name" value="SMAD/FHA domain"/>
    <property type="match status" value="1"/>
</dbReference>
<feature type="region of interest" description="Disordered" evidence="1">
    <location>
        <begin position="250"/>
        <end position="302"/>
    </location>
</feature>
<accession>A0A131ZYS1</accession>
<dbReference type="InterPro" id="IPR008984">
    <property type="entry name" value="SMAD_FHA_dom_sf"/>
</dbReference>
<protein>
    <submittedName>
        <fullName evidence="2">Uncharacterized protein</fullName>
    </submittedName>
</protein>
<dbReference type="PROSITE" id="PS51076">
    <property type="entry name" value="MH2"/>
    <property type="match status" value="1"/>
</dbReference>
<comment type="caution">
    <text evidence="2">The sequence shown here is derived from an EMBL/GenBank/DDBJ whole genome shotgun (WGS) entry which is preliminary data.</text>
</comment>
<feature type="compositionally biased region" description="Basic and acidic residues" evidence="1">
    <location>
        <begin position="264"/>
        <end position="282"/>
    </location>
</feature>
<dbReference type="PANTHER" id="PTHR22742">
    <property type="entry name" value="EXPANSION, ISOFORM A-RELATED"/>
    <property type="match status" value="1"/>
</dbReference>
<dbReference type="OrthoDB" id="5973987at2759"/>
<sequence length="325" mass="37521">MTNSKKNKIEIVFGKMNVPGTDHIEEILTKWNQIDDEIWAKIICMERNRRIAKAYARTPILTINGYDVGFDGHRIGLDGFENPMRDKRIQQIKEKIDDGIKIRMDENGDLLVRRLTNIDVFRIFGLNLKSLKKVEPNFKTCKIEPKKSVLLFDMKEFHQNLLNELKSPISNRRMLEQKCFSFVSFGSVSDHDLLDTPVWCIIINLVALETLIRLIPKNNCFYSTLPSTMLVGGKNLLCPQNNLINEFEKYPPNAMIDDDDDDGKIDRRDPIPPKLPPRDLNNKKPPLTLPEPDYDNDTDYDKETNVINKSGIVTKSFPIKSQNFL</sequence>
<proteinExistence type="predicted"/>
<evidence type="ECO:0000256" key="1">
    <source>
        <dbReference type="SAM" id="MobiDB-lite"/>
    </source>
</evidence>
<reference evidence="2 3" key="1">
    <citation type="journal article" date="2015" name="Parasit. Vectors">
        <title>Draft genome of the scabies mite.</title>
        <authorList>
            <person name="Rider S.D.Jr."/>
            <person name="Morgan M.S."/>
            <person name="Arlian L.G."/>
        </authorList>
    </citation>
    <scope>NUCLEOTIDE SEQUENCE [LARGE SCALE GENOMIC DNA]</scope>
    <source>
        <strain evidence="2">Arlian Lab</strain>
    </source>
</reference>
<organism evidence="2 3">
    <name type="scientific">Sarcoptes scabiei</name>
    <name type="common">Itch mite</name>
    <name type="synonym">Acarus scabiei</name>
    <dbReference type="NCBI Taxonomy" id="52283"/>
    <lineage>
        <taxon>Eukaryota</taxon>
        <taxon>Metazoa</taxon>
        <taxon>Ecdysozoa</taxon>
        <taxon>Arthropoda</taxon>
        <taxon>Chelicerata</taxon>
        <taxon>Arachnida</taxon>
        <taxon>Acari</taxon>
        <taxon>Acariformes</taxon>
        <taxon>Sarcoptiformes</taxon>
        <taxon>Astigmata</taxon>
        <taxon>Psoroptidia</taxon>
        <taxon>Sarcoptoidea</taxon>
        <taxon>Sarcoptidae</taxon>
        <taxon>Sarcoptinae</taxon>
        <taxon>Sarcoptes</taxon>
    </lineage>
</organism>
<dbReference type="GO" id="GO:0050793">
    <property type="term" value="P:regulation of developmental process"/>
    <property type="evidence" value="ECO:0007669"/>
    <property type="project" value="UniProtKB-ARBA"/>
</dbReference>
<dbReference type="AlphaFoldDB" id="A0A131ZYS1"/>
<dbReference type="PANTHER" id="PTHR22742:SF2">
    <property type="entry name" value="EXPANSION, ISOFORM A-RELATED"/>
    <property type="match status" value="1"/>
</dbReference>
<dbReference type="EMBL" id="JXLN01006930">
    <property type="protein sequence ID" value="KPM03998.1"/>
    <property type="molecule type" value="Genomic_DNA"/>
</dbReference>
<dbReference type="GO" id="GO:0051239">
    <property type="term" value="P:regulation of multicellular organismal process"/>
    <property type="evidence" value="ECO:0007669"/>
    <property type="project" value="UniProtKB-ARBA"/>
</dbReference>
<dbReference type="GO" id="GO:0009791">
    <property type="term" value="P:post-embryonic development"/>
    <property type="evidence" value="ECO:0007669"/>
    <property type="project" value="UniProtKB-ARBA"/>
</dbReference>
<evidence type="ECO:0000313" key="2">
    <source>
        <dbReference type="EMBL" id="KPM03998.1"/>
    </source>
</evidence>
<dbReference type="Pfam" id="PF03166">
    <property type="entry name" value="MH2"/>
    <property type="match status" value="1"/>
</dbReference>
<dbReference type="SMART" id="SM00524">
    <property type="entry name" value="DWB"/>
    <property type="match status" value="1"/>
</dbReference>
<dbReference type="Gene3D" id="2.60.200.10">
    <property type="match status" value="1"/>
</dbReference>
<dbReference type="VEuPathDB" id="VectorBase:SSCA001637"/>
<dbReference type="GO" id="GO:0006355">
    <property type="term" value="P:regulation of DNA-templated transcription"/>
    <property type="evidence" value="ECO:0007669"/>
    <property type="project" value="InterPro"/>
</dbReference>
<dbReference type="InterPro" id="IPR001132">
    <property type="entry name" value="SMAD_dom_Dwarfin-type"/>
</dbReference>
<evidence type="ECO:0000313" key="3">
    <source>
        <dbReference type="Proteomes" id="UP000616769"/>
    </source>
</evidence>
<gene>
    <name evidence="2" type="ORF">QR98_0024370</name>
</gene>